<dbReference type="AlphaFoldDB" id="A0A7X6A5H2"/>
<sequence length="30" mass="3227">MEERLAAAAPSSSVRIEKVLRQVAAELTAE</sequence>
<name>A0A7X6A5H2_9ACTN</name>
<proteinExistence type="predicted"/>
<comment type="caution">
    <text evidence="1">The sequence shown here is derived from an EMBL/GenBank/DDBJ whole genome shotgun (WGS) entry which is preliminary data.</text>
</comment>
<accession>A0A7X6A5H2</accession>
<dbReference type="Proteomes" id="UP000555407">
    <property type="component" value="Unassembled WGS sequence"/>
</dbReference>
<evidence type="ECO:0000313" key="2">
    <source>
        <dbReference type="Proteomes" id="UP000555407"/>
    </source>
</evidence>
<dbReference type="EMBL" id="JAASRO010000001">
    <property type="protein sequence ID" value="NIK61968.1"/>
    <property type="molecule type" value="Genomic_DNA"/>
</dbReference>
<protein>
    <submittedName>
        <fullName evidence="1">Uncharacterized protein</fullName>
    </submittedName>
</protein>
<organism evidence="1 2">
    <name type="scientific">Kribbella shirazensis</name>
    <dbReference type="NCBI Taxonomy" id="1105143"/>
    <lineage>
        <taxon>Bacteria</taxon>
        <taxon>Bacillati</taxon>
        <taxon>Actinomycetota</taxon>
        <taxon>Actinomycetes</taxon>
        <taxon>Propionibacteriales</taxon>
        <taxon>Kribbellaceae</taxon>
        <taxon>Kribbella</taxon>
    </lineage>
</organism>
<gene>
    <name evidence="1" type="ORF">BJY22_007685</name>
</gene>
<evidence type="ECO:0000313" key="1">
    <source>
        <dbReference type="EMBL" id="NIK61968.1"/>
    </source>
</evidence>
<reference evidence="1 2" key="1">
    <citation type="submission" date="2020-03" db="EMBL/GenBank/DDBJ databases">
        <title>Sequencing the genomes of 1000 actinobacteria strains.</title>
        <authorList>
            <person name="Klenk H.-P."/>
        </authorList>
    </citation>
    <scope>NUCLEOTIDE SEQUENCE [LARGE SCALE GENOMIC DNA]</scope>
    <source>
        <strain evidence="1 2">DSM 45490</strain>
    </source>
</reference>
<keyword evidence="2" id="KW-1185">Reference proteome</keyword>